<dbReference type="AlphaFoldDB" id="A0A3M7T5U2"/>
<proteinExistence type="predicted"/>
<reference evidence="1 2" key="1">
    <citation type="journal article" date="2018" name="Sci. Rep.">
        <title>Genomic signatures of local adaptation to the degree of environmental predictability in rotifers.</title>
        <authorList>
            <person name="Franch-Gras L."/>
            <person name="Hahn C."/>
            <person name="Garcia-Roger E.M."/>
            <person name="Carmona M.J."/>
            <person name="Serra M."/>
            <person name="Gomez A."/>
        </authorList>
    </citation>
    <scope>NUCLEOTIDE SEQUENCE [LARGE SCALE GENOMIC DNA]</scope>
    <source>
        <strain evidence="1">HYR1</strain>
    </source>
</reference>
<protein>
    <submittedName>
        <fullName evidence="1">Uncharacterized protein</fullName>
    </submittedName>
</protein>
<sequence length="83" mass="10061">MFKIVFKGFNILNKKNNHNNTIYTHILTLVAVTRKEHCRQLLDMSCKLKNKIISFIDFYNGRPSYEIFYMMDKDRFFIKENDC</sequence>
<organism evidence="1 2">
    <name type="scientific">Brachionus plicatilis</name>
    <name type="common">Marine rotifer</name>
    <name type="synonym">Brachionus muelleri</name>
    <dbReference type="NCBI Taxonomy" id="10195"/>
    <lineage>
        <taxon>Eukaryota</taxon>
        <taxon>Metazoa</taxon>
        <taxon>Spiralia</taxon>
        <taxon>Gnathifera</taxon>
        <taxon>Rotifera</taxon>
        <taxon>Eurotatoria</taxon>
        <taxon>Monogononta</taxon>
        <taxon>Pseudotrocha</taxon>
        <taxon>Ploima</taxon>
        <taxon>Brachionidae</taxon>
        <taxon>Brachionus</taxon>
    </lineage>
</organism>
<comment type="caution">
    <text evidence="1">The sequence shown here is derived from an EMBL/GenBank/DDBJ whole genome shotgun (WGS) entry which is preliminary data.</text>
</comment>
<evidence type="ECO:0000313" key="2">
    <source>
        <dbReference type="Proteomes" id="UP000276133"/>
    </source>
</evidence>
<keyword evidence="2" id="KW-1185">Reference proteome</keyword>
<gene>
    <name evidence="1" type="ORF">BpHYR1_028718</name>
</gene>
<accession>A0A3M7T5U2</accession>
<dbReference type="EMBL" id="REGN01000243">
    <property type="protein sequence ID" value="RNA43279.1"/>
    <property type="molecule type" value="Genomic_DNA"/>
</dbReference>
<evidence type="ECO:0000313" key="1">
    <source>
        <dbReference type="EMBL" id="RNA43279.1"/>
    </source>
</evidence>
<dbReference type="Proteomes" id="UP000276133">
    <property type="component" value="Unassembled WGS sequence"/>
</dbReference>
<name>A0A3M7T5U2_BRAPC</name>